<dbReference type="InterPro" id="IPR012441">
    <property type="entry name" value="DUF1643"/>
</dbReference>
<reference evidence="2" key="2">
    <citation type="submission" date="2016-01" db="EMBL/GenBank/DDBJ databases">
        <title>Draft Genome Sequence of Paenibacillus amylolyticus Heshi-A3 that Was Isolated from Fermented Rice Bran with Aging Salted Mackerel, Which Was Named Heshiko as Traditional Fermented Seafood in Japan.</title>
        <authorList>
            <person name="Akuzawa S."/>
            <person name="Nakagawa J."/>
            <person name="Kanekatsu T."/>
            <person name="Kubota E."/>
            <person name="Ohtake R."/>
            <person name="Suzuki T."/>
            <person name="Kanesaki Y."/>
        </authorList>
    </citation>
    <scope>NUCLEOTIDE SEQUENCE [LARGE SCALE GENOMIC DNA]</scope>
    <source>
        <strain evidence="2">Heshi-A3</strain>
    </source>
</reference>
<dbReference type="EMBL" id="BCNV01000001">
    <property type="protein sequence ID" value="GAS81164.1"/>
    <property type="molecule type" value="Genomic_DNA"/>
</dbReference>
<evidence type="ECO:0000313" key="2">
    <source>
        <dbReference type="Proteomes" id="UP000069697"/>
    </source>
</evidence>
<organism evidence="1 2">
    <name type="scientific">Paenibacillus amylolyticus</name>
    <dbReference type="NCBI Taxonomy" id="1451"/>
    <lineage>
        <taxon>Bacteria</taxon>
        <taxon>Bacillati</taxon>
        <taxon>Bacillota</taxon>
        <taxon>Bacilli</taxon>
        <taxon>Bacillales</taxon>
        <taxon>Paenibacillaceae</taxon>
        <taxon>Paenibacillus</taxon>
    </lineage>
</organism>
<comment type="caution">
    <text evidence="1">The sequence shown here is derived from an EMBL/GenBank/DDBJ whole genome shotgun (WGS) entry which is preliminary data.</text>
</comment>
<protein>
    <recommendedName>
        <fullName evidence="3">DUF1643 domain-containing protein</fullName>
    </recommendedName>
</protein>
<dbReference type="Pfam" id="PF07799">
    <property type="entry name" value="DUF1643"/>
    <property type="match status" value="1"/>
</dbReference>
<evidence type="ECO:0008006" key="3">
    <source>
        <dbReference type="Google" id="ProtNLM"/>
    </source>
</evidence>
<dbReference type="RefSeq" id="WP_062833904.1">
    <property type="nucleotide sequence ID" value="NZ_BCNV01000001.1"/>
</dbReference>
<accession>A0A100VJZ6</accession>
<sequence>MEYKKYQVDVDSIKVEPDTEGCKVRSLLQLSLNKISNSKNVTIIMMNPSKANQKSSDQTINRIIDFFYNEQTLNVKNIKVVNLFSFYNPKSITLHENVNLSEEKLSLLVQNNQNVIGLSIKESDYVFLGWGNSPEGFYETAFYSQVIYVLAEIKRYKEKKTFVFKIDNKRANSQETLTKSKNPVHPINGPILDKVEVKIDSLYRILPTDNKEILDGIHEL</sequence>
<dbReference type="AlphaFoldDB" id="A0A100VJZ6"/>
<name>A0A100VJZ6_PAEAM</name>
<reference evidence="1 2" key="1">
    <citation type="journal article" date="2016" name="Genome Announc.">
        <title>Draft Genome Sequence of Paenibacillus amylolyticus Heshi-A3, Isolated from Fermented Rice Bran in a Japanese Fermented Seafood Dish.</title>
        <authorList>
            <person name="Akuzawa S."/>
            <person name="Nagaoka J."/>
            <person name="Kanekatsu M."/>
            <person name="Kubota E."/>
            <person name="Ohtake R."/>
            <person name="Suzuki T."/>
            <person name="Kanesaki Y."/>
        </authorList>
    </citation>
    <scope>NUCLEOTIDE SEQUENCE [LARGE SCALE GENOMIC DNA]</scope>
    <source>
        <strain evidence="1 2">Heshi-A3</strain>
    </source>
</reference>
<gene>
    <name evidence="1" type="ORF">PAHA3_1238</name>
</gene>
<evidence type="ECO:0000313" key="1">
    <source>
        <dbReference type="EMBL" id="GAS81164.1"/>
    </source>
</evidence>
<proteinExistence type="predicted"/>
<dbReference type="Proteomes" id="UP000069697">
    <property type="component" value="Unassembled WGS sequence"/>
</dbReference>